<dbReference type="InterPro" id="IPR036291">
    <property type="entry name" value="NAD(P)-bd_dom_sf"/>
</dbReference>
<reference evidence="2 3" key="1">
    <citation type="submission" date="2018-12" db="EMBL/GenBank/DDBJ databases">
        <title>Draft genome sequence of Xylaria grammica IHI A82.</title>
        <authorList>
            <person name="Buettner E."/>
            <person name="Kellner H."/>
        </authorList>
    </citation>
    <scope>NUCLEOTIDE SEQUENCE [LARGE SCALE GENOMIC DNA]</scope>
    <source>
        <strain evidence="2 3">IHI A82</strain>
    </source>
</reference>
<dbReference type="InterPro" id="IPR051468">
    <property type="entry name" value="Fungal_SecMetab_SDRs"/>
</dbReference>
<dbReference type="AlphaFoldDB" id="A0A439CMH8"/>
<sequence>MASDKSLALITGASSGIGFEVANQLLADGTFHVLLGVRSNEKGQAALAELQSRNLPGTVELLQLDVADESSVAAAAKLDALVNNAAIAGSEGTTAQQMVECFRVSAVGAQLTGDYFAPLLKKAKETPRIVNVTSGAGSISNRMDPDGYGNHTQVIPYRVSKTAMNMVFACQHRGFEGDGFKVFLYGPGPTVSNLTPSNMGLDMKPTSVALRRLLRWCKERGTPTRGRIRNMDGARSPGKVCAGDARFDVM</sequence>
<dbReference type="Proteomes" id="UP000286045">
    <property type="component" value="Unassembled WGS sequence"/>
</dbReference>
<dbReference type="PRINTS" id="PR00081">
    <property type="entry name" value="GDHRDH"/>
</dbReference>
<dbReference type="GO" id="GO:0005737">
    <property type="term" value="C:cytoplasm"/>
    <property type="evidence" value="ECO:0007669"/>
    <property type="project" value="TreeGrafter"/>
</dbReference>
<comment type="caution">
    <text evidence="2">The sequence shown here is derived from an EMBL/GenBank/DDBJ whole genome shotgun (WGS) entry which is preliminary data.</text>
</comment>
<comment type="similarity">
    <text evidence="1">Belongs to the short-chain dehydrogenases/reductases (SDR) family.</text>
</comment>
<gene>
    <name evidence="2" type="ORF">EKO27_g11743</name>
</gene>
<dbReference type="GO" id="GO:0016491">
    <property type="term" value="F:oxidoreductase activity"/>
    <property type="evidence" value="ECO:0007669"/>
    <property type="project" value="TreeGrafter"/>
</dbReference>
<dbReference type="Pfam" id="PF00106">
    <property type="entry name" value="adh_short"/>
    <property type="match status" value="1"/>
</dbReference>
<dbReference type="PANTHER" id="PTHR43544:SF32">
    <property type="entry name" value="CHAIN DEHYDROGENASE, PUTATIVE (AFU_ORTHOLOGUE AFUA_5G01530)-RELATED"/>
    <property type="match status" value="1"/>
</dbReference>
<evidence type="ECO:0000256" key="1">
    <source>
        <dbReference type="ARBA" id="ARBA00006484"/>
    </source>
</evidence>
<dbReference type="PANTHER" id="PTHR43544">
    <property type="entry name" value="SHORT-CHAIN DEHYDROGENASE/REDUCTASE"/>
    <property type="match status" value="1"/>
</dbReference>
<dbReference type="EMBL" id="RYZI01000823">
    <property type="protein sequence ID" value="RWA03361.1"/>
    <property type="molecule type" value="Genomic_DNA"/>
</dbReference>
<dbReference type="InterPro" id="IPR002347">
    <property type="entry name" value="SDR_fam"/>
</dbReference>
<keyword evidence="3" id="KW-1185">Reference proteome</keyword>
<dbReference type="STRING" id="363999.A0A439CMH8"/>
<evidence type="ECO:0000313" key="2">
    <source>
        <dbReference type="EMBL" id="RWA03361.1"/>
    </source>
</evidence>
<evidence type="ECO:0000313" key="3">
    <source>
        <dbReference type="Proteomes" id="UP000286045"/>
    </source>
</evidence>
<name>A0A439CMH8_9PEZI</name>
<dbReference type="GO" id="GO:0019748">
    <property type="term" value="P:secondary metabolic process"/>
    <property type="evidence" value="ECO:0007669"/>
    <property type="project" value="TreeGrafter"/>
</dbReference>
<dbReference type="Gene3D" id="3.40.50.720">
    <property type="entry name" value="NAD(P)-binding Rossmann-like Domain"/>
    <property type="match status" value="1"/>
</dbReference>
<proteinExistence type="inferred from homology"/>
<dbReference type="SUPFAM" id="SSF51735">
    <property type="entry name" value="NAD(P)-binding Rossmann-fold domains"/>
    <property type="match status" value="1"/>
</dbReference>
<protein>
    <submittedName>
        <fullName evidence="2">Uncharacterized protein</fullName>
    </submittedName>
</protein>
<organism evidence="2 3">
    <name type="scientific">Xylaria grammica</name>
    <dbReference type="NCBI Taxonomy" id="363999"/>
    <lineage>
        <taxon>Eukaryota</taxon>
        <taxon>Fungi</taxon>
        <taxon>Dikarya</taxon>
        <taxon>Ascomycota</taxon>
        <taxon>Pezizomycotina</taxon>
        <taxon>Sordariomycetes</taxon>
        <taxon>Xylariomycetidae</taxon>
        <taxon>Xylariales</taxon>
        <taxon>Xylariaceae</taxon>
        <taxon>Xylaria</taxon>
    </lineage>
</organism>
<accession>A0A439CMH8</accession>